<dbReference type="InterPro" id="IPR027256">
    <property type="entry name" value="P-typ_ATPase_IB"/>
</dbReference>
<keyword evidence="11 16" id="KW-1133">Transmembrane helix</keyword>
<dbReference type="InterPro" id="IPR044492">
    <property type="entry name" value="P_typ_ATPase_HD_dom"/>
</dbReference>
<dbReference type="Pfam" id="PF00403">
    <property type="entry name" value="HMA"/>
    <property type="match status" value="1"/>
</dbReference>
<dbReference type="GO" id="GO:0016887">
    <property type="term" value="F:ATP hydrolysis activity"/>
    <property type="evidence" value="ECO:0007669"/>
    <property type="project" value="InterPro"/>
</dbReference>
<accession>A0AAP8E315</accession>
<dbReference type="InterPro" id="IPR059000">
    <property type="entry name" value="ATPase_P-type_domA"/>
</dbReference>
<comment type="similarity">
    <text evidence="2 16">Belongs to the cation transport ATPase (P-type) (TC 3.A.3) family. Type IB subfamily.</text>
</comment>
<evidence type="ECO:0000256" key="2">
    <source>
        <dbReference type="ARBA" id="ARBA00006024"/>
    </source>
</evidence>
<evidence type="ECO:0000313" key="18">
    <source>
        <dbReference type="EMBL" id="PFG89839.1"/>
    </source>
</evidence>
<dbReference type="PANTHER" id="PTHR48085:SF5">
    <property type="entry name" value="CADMIUM_ZINC-TRANSPORTING ATPASE HMA4-RELATED"/>
    <property type="match status" value="1"/>
</dbReference>
<dbReference type="InterPro" id="IPR001757">
    <property type="entry name" value="P_typ_ATPase"/>
</dbReference>
<keyword evidence="10" id="KW-1278">Translocase</keyword>
<dbReference type="PANTHER" id="PTHR48085">
    <property type="entry name" value="CADMIUM/ZINC-TRANSPORTING ATPASE HMA2-RELATED"/>
    <property type="match status" value="1"/>
</dbReference>
<dbReference type="AlphaFoldDB" id="A0AAP8E315"/>
<dbReference type="InterPro" id="IPR023298">
    <property type="entry name" value="ATPase_P-typ_TM_dom_sf"/>
</dbReference>
<evidence type="ECO:0000256" key="13">
    <source>
        <dbReference type="ARBA" id="ARBA00023136"/>
    </source>
</evidence>
<dbReference type="RefSeq" id="WP_098394085.1">
    <property type="nucleotide sequence ID" value="NZ_CP042408.1"/>
</dbReference>
<dbReference type="InterPro" id="IPR017969">
    <property type="entry name" value="Heavy-metal-associated_CS"/>
</dbReference>
<gene>
    <name evidence="18" type="ORF">BW154_10355</name>
</gene>
<keyword evidence="13 16" id="KW-0472">Membrane</keyword>
<evidence type="ECO:0000256" key="1">
    <source>
        <dbReference type="ARBA" id="ARBA00004651"/>
    </source>
</evidence>
<dbReference type="InterPro" id="IPR036163">
    <property type="entry name" value="HMA_dom_sf"/>
</dbReference>
<evidence type="ECO:0000256" key="16">
    <source>
        <dbReference type="RuleBase" id="RU362081"/>
    </source>
</evidence>
<keyword evidence="3 16" id="KW-1003">Cell membrane</keyword>
<dbReference type="Gene3D" id="3.40.50.1000">
    <property type="entry name" value="HAD superfamily/HAD-like"/>
    <property type="match status" value="1"/>
</dbReference>
<dbReference type="SFLD" id="SFLDG00002">
    <property type="entry name" value="C1.7:_P-type_atpase_like"/>
    <property type="match status" value="1"/>
</dbReference>
<dbReference type="PRINTS" id="PR00941">
    <property type="entry name" value="CDATPASE"/>
</dbReference>
<evidence type="ECO:0000313" key="19">
    <source>
        <dbReference type="Proteomes" id="UP000225275"/>
    </source>
</evidence>
<dbReference type="Pfam" id="PF00702">
    <property type="entry name" value="Hydrolase"/>
    <property type="match status" value="1"/>
</dbReference>
<evidence type="ECO:0000259" key="17">
    <source>
        <dbReference type="PROSITE" id="PS50846"/>
    </source>
</evidence>
<dbReference type="NCBIfam" id="TIGR01494">
    <property type="entry name" value="ATPase_P-type"/>
    <property type="match status" value="1"/>
</dbReference>
<keyword evidence="6 16" id="KW-0812">Transmembrane</keyword>
<dbReference type="GO" id="GO:0008551">
    <property type="term" value="F:P-type cadmium transporter activity"/>
    <property type="evidence" value="ECO:0007669"/>
    <property type="project" value="UniProtKB-EC"/>
</dbReference>
<dbReference type="PROSITE" id="PS50846">
    <property type="entry name" value="HMA_2"/>
    <property type="match status" value="1"/>
</dbReference>
<keyword evidence="7 16" id="KW-0479">Metal-binding</keyword>
<dbReference type="SFLD" id="SFLDF00027">
    <property type="entry name" value="p-type_atpase"/>
    <property type="match status" value="1"/>
</dbReference>
<dbReference type="GO" id="GO:0005524">
    <property type="term" value="F:ATP binding"/>
    <property type="evidence" value="ECO:0007669"/>
    <property type="project" value="UniProtKB-UniRule"/>
</dbReference>
<dbReference type="NCBIfam" id="TIGR01511">
    <property type="entry name" value="ATPase-IB1_Cu"/>
    <property type="match status" value="1"/>
</dbReference>
<dbReference type="InterPro" id="IPR006121">
    <property type="entry name" value="HMA_dom"/>
</dbReference>
<keyword evidence="5" id="KW-0597">Phosphoprotein</keyword>
<dbReference type="SFLD" id="SFLDS00003">
    <property type="entry name" value="Haloacid_Dehalogenase"/>
    <property type="match status" value="1"/>
</dbReference>
<dbReference type="FunFam" id="2.70.150.10:FF:000002">
    <property type="entry name" value="Copper-transporting ATPase 1, putative"/>
    <property type="match status" value="1"/>
</dbReference>
<feature type="domain" description="HMA" evidence="17">
    <location>
        <begin position="77"/>
        <end position="143"/>
    </location>
</feature>
<keyword evidence="9 16" id="KW-0067">ATP-binding</keyword>
<dbReference type="InterPro" id="IPR023299">
    <property type="entry name" value="ATPase_P-typ_cyto_dom_N"/>
</dbReference>
<dbReference type="SUPFAM" id="SSF55008">
    <property type="entry name" value="HMA, heavy metal-associated domain"/>
    <property type="match status" value="1"/>
</dbReference>
<dbReference type="Gene3D" id="2.70.150.10">
    <property type="entry name" value="Calcium-transporting ATPase, cytoplasmic transduction domain A"/>
    <property type="match status" value="1"/>
</dbReference>
<evidence type="ECO:0000256" key="7">
    <source>
        <dbReference type="ARBA" id="ARBA00022723"/>
    </source>
</evidence>
<dbReference type="SUPFAM" id="SSF81653">
    <property type="entry name" value="Calcium ATPase, transduction domain A"/>
    <property type="match status" value="1"/>
</dbReference>
<dbReference type="NCBIfam" id="TIGR01525">
    <property type="entry name" value="ATPase-IB_hvy"/>
    <property type="match status" value="1"/>
</dbReference>
<dbReference type="InterPro" id="IPR018303">
    <property type="entry name" value="ATPase_P-typ_P_site"/>
</dbReference>
<dbReference type="NCBIfam" id="TIGR01512">
    <property type="entry name" value="ATPase-IB2_Cd"/>
    <property type="match status" value="1"/>
</dbReference>
<keyword evidence="4" id="KW-0104">Cadmium</keyword>
<evidence type="ECO:0000256" key="5">
    <source>
        <dbReference type="ARBA" id="ARBA00022553"/>
    </source>
</evidence>
<dbReference type="PRINTS" id="PR00119">
    <property type="entry name" value="CATATPASE"/>
</dbReference>
<dbReference type="Gene3D" id="3.40.1110.10">
    <property type="entry name" value="Calcium-transporting ATPase, cytoplasmic domain N"/>
    <property type="match status" value="1"/>
</dbReference>
<dbReference type="SUPFAM" id="SSF81665">
    <property type="entry name" value="Calcium ATPase, transmembrane domain M"/>
    <property type="match status" value="1"/>
</dbReference>
<reference evidence="18" key="2">
    <citation type="journal article" date="2018" name="Food Control">
        <title>Characterization of Lactococcus lactis isolates from herbs, fruits and vegetables for use as biopreservatives against Listeria monocytogenes in cheese.</title>
        <authorList>
            <person name="Ho V."/>
            <person name="Lo R."/>
            <person name="Bansal N."/>
            <person name="Turner M.S."/>
        </authorList>
    </citation>
    <scope>NUCLEOTIDE SEQUENCE</scope>
    <source>
        <strain evidence="18">537</strain>
    </source>
</reference>
<feature type="transmembrane region" description="Helical" evidence="16">
    <location>
        <begin position="418"/>
        <end position="440"/>
    </location>
</feature>
<feature type="transmembrane region" description="Helical" evidence="16">
    <location>
        <begin position="724"/>
        <end position="743"/>
    </location>
</feature>
<evidence type="ECO:0000256" key="9">
    <source>
        <dbReference type="ARBA" id="ARBA00022840"/>
    </source>
</evidence>
<comment type="caution">
    <text evidence="18">The sequence shown here is derived from an EMBL/GenBank/DDBJ whole genome shotgun (WGS) entry which is preliminary data.</text>
</comment>
<evidence type="ECO:0000256" key="11">
    <source>
        <dbReference type="ARBA" id="ARBA00022989"/>
    </source>
</evidence>
<dbReference type="GO" id="GO:0046872">
    <property type="term" value="F:metal ion binding"/>
    <property type="evidence" value="ECO:0007669"/>
    <property type="project" value="UniProtKB-KW"/>
</dbReference>
<dbReference type="InterPro" id="IPR023214">
    <property type="entry name" value="HAD_sf"/>
</dbReference>
<name>A0AAP8E315_9LACT</name>
<evidence type="ECO:0000256" key="15">
    <source>
        <dbReference type="ARBA" id="ARBA00049338"/>
    </source>
</evidence>
<dbReference type="CDD" id="cd00371">
    <property type="entry name" value="HMA"/>
    <property type="match status" value="1"/>
</dbReference>
<comment type="catalytic activity">
    <reaction evidence="15">
        <text>Cd(2+)(in) + ATP + H2O = Cd(2+)(out) + ADP + phosphate + H(+)</text>
        <dbReference type="Rhea" id="RHEA:12132"/>
        <dbReference type="ChEBI" id="CHEBI:15377"/>
        <dbReference type="ChEBI" id="CHEBI:15378"/>
        <dbReference type="ChEBI" id="CHEBI:30616"/>
        <dbReference type="ChEBI" id="CHEBI:43474"/>
        <dbReference type="ChEBI" id="CHEBI:48775"/>
        <dbReference type="ChEBI" id="CHEBI:456216"/>
        <dbReference type="EC" id="7.2.2.21"/>
    </reaction>
</comment>
<evidence type="ECO:0000256" key="8">
    <source>
        <dbReference type="ARBA" id="ARBA00022741"/>
    </source>
</evidence>
<evidence type="ECO:0000256" key="3">
    <source>
        <dbReference type="ARBA" id="ARBA00022475"/>
    </source>
</evidence>
<dbReference type="InterPro" id="IPR051014">
    <property type="entry name" value="Cation_Transport_ATPase_IB"/>
</dbReference>
<dbReference type="GO" id="GO:0005886">
    <property type="term" value="C:plasma membrane"/>
    <property type="evidence" value="ECO:0007669"/>
    <property type="project" value="UniProtKB-SubCell"/>
</dbReference>
<evidence type="ECO:0000256" key="12">
    <source>
        <dbReference type="ARBA" id="ARBA00023065"/>
    </source>
</evidence>
<keyword evidence="12" id="KW-0406">Ion transport</keyword>
<dbReference type="InterPro" id="IPR008250">
    <property type="entry name" value="ATPase_P-typ_transduc_dom_A_sf"/>
</dbReference>
<sequence length="771" mass="83297">MFKIFKKKKDTCQDACCKPKVEKSCNCPDCAEKNNEINVESKDDCCDEDSGEDSDSDGCCENEPDIVSNRIRNNRESTYIYNVAGMDCGSCALTIQKGVASIKEIDDTKVNFSTGKMTVVTNSIHIAKKDVLKKVKQLGYSARLVDDDNVGEKKTISQGQVVLISTLLFALGLTFEFLIINSLISNIFYALTMGLAGFKTFRSAWFGIKAKSLDMNVLMSIASIGAVLIGQWSEGATVLYLFVIGIYLQNKAVDRTRQSIKEMMSLAPDNAILYKNGEWIEAESKSINVGDTILVRSGDKIALDGIIEKGNTNINQSSITGESIPVSKKIGDSVYAGSINESGTIEVRTTKVASDSTISQIVKMVEEAEERKAPSEAFIDKFSRIYTPIVFVVAILTMILPPFWGMDLKDSIFKGLELLIVACPCALVISTPVSIVSAIGNAAKNGVLVKGGSYLETASKISAIAFDKTGTITKGKPEVIEVEIFEGTEQELLSISRSLEQNATHPIAKSIVKYALAKEAQILKATDEQNIVGKGMTAKILGKNYSIGSSKLFNLTIQQESFKKMSESNGNTVIFVGREKIIIGAFLVQDTLRKSSIEAISKLKSVGIKKLVMLTGDNQKVASNIAKQAGLSDTSAELMPQDKAKQIEVLQQNSTVAMVGDGINDAPALATSDLGIAMGGAGTDTAMETSDIVLMADNLNKLPYLLLLSKSTVRIIKENITLSLMIKLLALIAVFGGFLPIWLAVLSDTGMAIIVTLNAIRLLAKKDNIKI</sequence>
<dbReference type="Proteomes" id="UP000225275">
    <property type="component" value="Unassembled WGS sequence"/>
</dbReference>
<dbReference type="SUPFAM" id="SSF56784">
    <property type="entry name" value="HAD-like"/>
    <property type="match status" value="1"/>
</dbReference>
<evidence type="ECO:0000256" key="10">
    <source>
        <dbReference type="ARBA" id="ARBA00022967"/>
    </source>
</evidence>
<evidence type="ECO:0000256" key="4">
    <source>
        <dbReference type="ARBA" id="ARBA00022539"/>
    </source>
</evidence>
<evidence type="ECO:0000256" key="14">
    <source>
        <dbReference type="ARBA" id="ARBA00039103"/>
    </source>
</evidence>
<dbReference type="EMBL" id="MTJS01000002">
    <property type="protein sequence ID" value="PFG89839.1"/>
    <property type="molecule type" value="Genomic_DNA"/>
</dbReference>
<dbReference type="InterPro" id="IPR036412">
    <property type="entry name" value="HAD-like_sf"/>
</dbReference>
<dbReference type="PROSITE" id="PS00154">
    <property type="entry name" value="ATPASE_E1_E2"/>
    <property type="match status" value="1"/>
</dbReference>
<dbReference type="Pfam" id="PF00122">
    <property type="entry name" value="E1-E2_ATPase"/>
    <property type="match status" value="1"/>
</dbReference>
<keyword evidence="12" id="KW-0813">Transport</keyword>
<feature type="transmembrane region" description="Helical" evidence="16">
    <location>
        <begin position="161"/>
        <end position="181"/>
    </location>
</feature>
<dbReference type="Gene3D" id="3.30.70.100">
    <property type="match status" value="1"/>
</dbReference>
<keyword evidence="8 16" id="KW-0547">Nucleotide-binding</keyword>
<reference evidence="18" key="1">
    <citation type="submission" date="2017-01" db="EMBL/GenBank/DDBJ databases">
        <authorList>
            <person name="Lo R."/>
        </authorList>
    </citation>
    <scope>NUCLEOTIDE SEQUENCE</scope>
    <source>
        <strain evidence="18">537</strain>
    </source>
</reference>
<organism evidence="18 19">
    <name type="scientific">Lactococcus lactis</name>
    <dbReference type="NCBI Taxonomy" id="1358"/>
    <lineage>
        <taxon>Bacteria</taxon>
        <taxon>Bacillati</taxon>
        <taxon>Bacillota</taxon>
        <taxon>Bacilli</taxon>
        <taxon>Lactobacillales</taxon>
        <taxon>Streptococcaceae</taxon>
        <taxon>Lactococcus</taxon>
    </lineage>
</organism>
<comment type="subcellular location">
    <subcellularLocation>
        <location evidence="1">Cell membrane</location>
        <topology evidence="1">Multi-pass membrane protein</topology>
    </subcellularLocation>
</comment>
<protein>
    <recommendedName>
        <fullName evidence="14">Cd(2+)-exporting ATPase</fullName>
        <ecNumber evidence="14">7.2.2.21</ecNumber>
    </recommendedName>
</protein>
<proteinExistence type="inferred from homology"/>
<feature type="transmembrane region" description="Helical" evidence="16">
    <location>
        <begin position="385"/>
        <end position="406"/>
    </location>
</feature>
<evidence type="ECO:0000256" key="6">
    <source>
        <dbReference type="ARBA" id="ARBA00022692"/>
    </source>
</evidence>
<dbReference type="EC" id="7.2.2.21" evidence="14"/>
<dbReference type="PROSITE" id="PS01047">
    <property type="entry name" value="HMA_1"/>
    <property type="match status" value="1"/>
</dbReference>